<sequence length="395" mass="45598">MCTLESHLINNKPSGMKAEKDVKRKRSKKEDVVLKKKTETKDEKLLELKCYITGEEEEKEAKDDEYHGESENEIDEHDVDLGGDDEEESEDDDEEESEDGPSQETETDEDIQSGKSKEEKKIESEQHVGQDNQVSPTLERMMSKSINGDDVGDDYVTTKAPIFDETPHTSKPAEDKRSQSDFTTSMMIEYEIKEAKMLMKVEESAQLDFSASMIVEYEQKENQILIDRQKEQDKIKNISNDDPSFDLHISQLTPDGYKKLVGTQSVENVSKVITESEFLNTKEEEKPQGALQSQEPKEDGKKEKPSRYKRKCDMPRFVMETLRPRQYLHINVIQAWAHILNHEEKFKSKDSIARLFSTQLMLDVDDVDLGEDDVDLGEDDVEEPDHYVYEVKRHT</sequence>
<keyword evidence="2" id="KW-1185">Reference proteome</keyword>
<protein>
    <submittedName>
        <fullName evidence="1">Uncharacterized protein</fullName>
    </submittedName>
</protein>
<proteinExistence type="predicted"/>
<name>A0ACB9J4H2_9ASTR</name>
<comment type="caution">
    <text evidence="1">The sequence shown here is derived from an EMBL/GenBank/DDBJ whole genome shotgun (WGS) entry which is preliminary data.</text>
</comment>
<dbReference type="Proteomes" id="UP001056120">
    <property type="component" value="Linkage Group LG05"/>
</dbReference>
<organism evidence="1 2">
    <name type="scientific">Smallanthus sonchifolius</name>
    <dbReference type="NCBI Taxonomy" id="185202"/>
    <lineage>
        <taxon>Eukaryota</taxon>
        <taxon>Viridiplantae</taxon>
        <taxon>Streptophyta</taxon>
        <taxon>Embryophyta</taxon>
        <taxon>Tracheophyta</taxon>
        <taxon>Spermatophyta</taxon>
        <taxon>Magnoliopsida</taxon>
        <taxon>eudicotyledons</taxon>
        <taxon>Gunneridae</taxon>
        <taxon>Pentapetalae</taxon>
        <taxon>asterids</taxon>
        <taxon>campanulids</taxon>
        <taxon>Asterales</taxon>
        <taxon>Asteraceae</taxon>
        <taxon>Asteroideae</taxon>
        <taxon>Heliantheae alliance</taxon>
        <taxon>Millerieae</taxon>
        <taxon>Smallanthus</taxon>
    </lineage>
</organism>
<dbReference type="EMBL" id="CM042022">
    <property type="protein sequence ID" value="KAI3815089.1"/>
    <property type="molecule type" value="Genomic_DNA"/>
</dbReference>
<gene>
    <name evidence="1" type="ORF">L1987_14743</name>
</gene>
<accession>A0ACB9J4H2</accession>
<evidence type="ECO:0000313" key="2">
    <source>
        <dbReference type="Proteomes" id="UP001056120"/>
    </source>
</evidence>
<evidence type="ECO:0000313" key="1">
    <source>
        <dbReference type="EMBL" id="KAI3815089.1"/>
    </source>
</evidence>
<reference evidence="2" key="1">
    <citation type="journal article" date="2022" name="Mol. Ecol. Resour.">
        <title>The genomes of chicory, endive, great burdock and yacon provide insights into Asteraceae palaeo-polyploidization history and plant inulin production.</title>
        <authorList>
            <person name="Fan W."/>
            <person name="Wang S."/>
            <person name="Wang H."/>
            <person name="Wang A."/>
            <person name="Jiang F."/>
            <person name="Liu H."/>
            <person name="Zhao H."/>
            <person name="Xu D."/>
            <person name="Zhang Y."/>
        </authorList>
    </citation>
    <scope>NUCLEOTIDE SEQUENCE [LARGE SCALE GENOMIC DNA]</scope>
    <source>
        <strain evidence="2">cv. Yunnan</strain>
    </source>
</reference>
<reference evidence="1 2" key="2">
    <citation type="journal article" date="2022" name="Mol. Ecol. Resour.">
        <title>The genomes of chicory, endive, great burdock and yacon provide insights into Asteraceae paleo-polyploidization history and plant inulin production.</title>
        <authorList>
            <person name="Fan W."/>
            <person name="Wang S."/>
            <person name="Wang H."/>
            <person name="Wang A."/>
            <person name="Jiang F."/>
            <person name="Liu H."/>
            <person name="Zhao H."/>
            <person name="Xu D."/>
            <person name="Zhang Y."/>
        </authorList>
    </citation>
    <scope>NUCLEOTIDE SEQUENCE [LARGE SCALE GENOMIC DNA]</scope>
    <source>
        <strain evidence="2">cv. Yunnan</strain>
        <tissue evidence="1">Leaves</tissue>
    </source>
</reference>